<evidence type="ECO:0000313" key="3">
    <source>
        <dbReference type="Proteomes" id="UP000755667"/>
    </source>
</evidence>
<evidence type="ECO:0000313" key="4">
    <source>
        <dbReference type="Proteomes" id="UP000809440"/>
    </source>
</evidence>
<dbReference type="EMBL" id="JAFBXF010000033">
    <property type="protein sequence ID" value="MBM2419882.1"/>
    <property type="molecule type" value="Genomic_DNA"/>
</dbReference>
<evidence type="ECO:0000313" key="1">
    <source>
        <dbReference type="EMBL" id="MBM2415208.1"/>
    </source>
</evidence>
<keyword evidence="4" id="KW-1185">Reference proteome</keyword>
<dbReference type="Gene3D" id="3.40.50.300">
    <property type="entry name" value="P-loop containing nucleotide triphosphate hydrolases"/>
    <property type="match status" value="2"/>
</dbReference>
<comment type="caution">
    <text evidence="1">The sequence shown here is derived from an EMBL/GenBank/DDBJ whole genome shotgun (WGS) entry which is preliminary data.</text>
</comment>
<evidence type="ECO:0000313" key="2">
    <source>
        <dbReference type="EMBL" id="MBM2419882.1"/>
    </source>
</evidence>
<dbReference type="InterPro" id="IPR027417">
    <property type="entry name" value="P-loop_NTPase"/>
</dbReference>
<gene>
    <name evidence="1" type="ORF">JQX41_23135</name>
    <name evidence="2" type="ORF">JQX48_23170</name>
</gene>
<reference evidence="1 4" key="1">
    <citation type="submission" date="2021-01" db="EMBL/GenBank/DDBJ databases">
        <title>Diatom-associated Roseobacters Show Island Model of Population Structure.</title>
        <authorList>
            <person name="Qu L."/>
            <person name="Feng X."/>
            <person name="Chen Y."/>
            <person name="Li L."/>
            <person name="Wang X."/>
            <person name="Hu Z."/>
            <person name="Wang H."/>
            <person name="Luo H."/>
        </authorList>
    </citation>
    <scope>NUCLEOTIDE SEQUENCE</scope>
    <source>
        <strain evidence="2 4">CC28-63</strain>
        <strain evidence="1">CC28-69</strain>
    </source>
</reference>
<dbReference type="AlphaFoldDB" id="A0A9Q2P8L5"/>
<protein>
    <submittedName>
        <fullName evidence="1">Uncharacterized protein</fullName>
    </submittedName>
</protein>
<dbReference type="GeneID" id="62639738"/>
<organism evidence="1 3">
    <name type="scientific">Marivita cryptomonadis</name>
    <dbReference type="NCBI Taxonomy" id="505252"/>
    <lineage>
        <taxon>Bacteria</taxon>
        <taxon>Pseudomonadati</taxon>
        <taxon>Pseudomonadota</taxon>
        <taxon>Alphaproteobacteria</taxon>
        <taxon>Rhodobacterales</taxon>
        <taxon>Roseobacteraceae</taxon>
        <taxon>Marivita</taxon>
    </lineage>
</organism>
<dbReference type="EMBL" id="JAFBXE010000033">
    <property type="protein sequence ID" value="MBM2415208.1"/>
    <property type="molecule type" value="Genomic_DNA"/>
</dbReference>
<name>A0A9Q2P8L5_9RHOB</name>
<dbReference type="Proteomes" id="UP000755667">
    <property type="component" value="Unassembled WGS sequence"/>
</dbReference>
<sequence length="214" mass="23746">MGDIIVGLVGASGAGKSTIAKTLVEEFNFTKLHIGTPLKAMLMALGLSEYDVAGPPEHRSAPNDVLSGKSVRFALSTLGTEWGRETIGENLWSKSLERRIVERLREKTKPCSIVVDDLRYPSDWDVIASLGGYIVTVRRPSVEVARSPLDILAYRYGVRHVLPKRVLSKFLTHESEYHWRDAPKAFEVKNTSNPKNSAEALVRELGLRQDAAFT</sequence>
<dbReference type="OrthoDB" id="5401711at2"/>
<dbReference type="SUPFAM" id="SSF52540">
    <property type="entry name" value="P-loop containing nucleoside triphosphate hydrolases"/>
    <property type="match status" value="1"/>
</dbReference>
<accession>A0A9Q2P8L5</accession>
<dbReference type="RefSeq" id="WP_085628012.1">
    <property type="nucleotide sequence ID" value="NZ_JAFBWU010000033.1"/>
</dbReference>
<proteinExistence type="predicted"/>
<dbReference type="Proteomes" id="UP000809440">
    <property type="component" value="Unassembled WGS sequence"/>
</dbReference>